<comment type="catalytic activity">
    <reaction evidence="6">
        <text>a thymidine in DNA + NAD(+) = an N-(ADP-alpha-D-ribosyl)-thymidine in DNA + nicotinamide + H(+)</text>
        <dbReference type="Rhea" id="RHEA:71651"/>
        <dbReference type="Rhea" id="RHEA-COMP:13556"/>
        <dbReference type="Rhea" id="RHEA-COMP:18051"/>
        <dbReference type="ChEBI" id="CHEBI:15378"/>
        <dbReference type="ChEBI" id="CHEBI:17154"/>
        <dbReference type="ChEBI" id="CHEBI:57540"/>
        <dbReference type="ChEBI" id="CHEBI:137386"/>
        <dbReference type="ChEBI" id="CHEBI:191199"/>
    </reaction>
</comment>
<keyword evidence="5 6" id="KW-0238">DNA-binding</keyword>
<feature type="active site" description="Proton acceptor" evidence="6">
    <location>
        <position position="103"/>
    </location>
</feature>
<evidence type="ECO:0000256" key="4">
    <source>
        <dbReference type="ARBA" id="ARBA00022695"/>
    </source>
</evidence>
<keyword evidence="2 6" id="KW-0328">Glycosyltransferase</keyword>
<evidence type="ECO:0000256" key="6">
    <source>
        <dbReference type="PROSITE-ProRule" id="PRU01362"/>
    </source>
</evidence>
<dbReference type="InterPro" id="IPR029494">
    <property type="entry name" value="DarT"/>
</dbReference>
<comment type="caution">
    <text evidence="6">Lacks conserved residue(s) required for the propagation of feature annotation.</text>
</comment>
<dbReference type="Proteomes" id="UP001596039">
    <property type="component" value="Unassembled WGS sequence"/>
</dbReference>
<name>A0ABW0NNE3_9MICO</name>
<evidence type="ECO:0000313" key="9">
    <source>
        <dbReference type="EMBL" id="MFC5501274.1"/>
    </source>
</evidence>
<evidence type="ECO:0000256" key="5">
    <source>
        <dbReference type="ARBA" id="ARBA00023125"/>
    </source>
</evidence>
<comment type="caution">
    <text evidence="9">The sequence shown here is derived from an EMBL/GenBank/DDBJ whole genome shotgun (WGS) entry which is preliminary data.</text>
</comment>
<proteinExistence type="inferred from homology"/>
<sequence length="260" mass="27630">MATAECIHGFEPGFCDQCFPREQAAPVRTTRVANAKLSATPGSRTPPSSPRNRTIAPSVLLGAQRIYHVTHVRNLEMVAIDGALRSDAVPEVDVSSATTRELRQTVELTSADGSTSTVADHVPFYLSPHANRWFELRTGAAGSHWSAAARASSPLEYVILVSEAAAVGPGIVLADGDAAAPATRFAAGLEAGTVQLRRMRAVDDEYRDAEVLASSPFPFESISLIGVANEPMRDRVKAVLAEAGGHAPRVAVYPPWFSGE</sequence>
<protein>
    <submittedName>
        <fullName evidence="9">DarT ssDNA thymidine ADP-ribosyltransferase family protein</fullName>
    </submittedName>
</protein>
<evidence type="ECO:0000256" key="3">
    <source>
        <dbReference type="ARBA" id="ARBA00022679"/>
    </source>
</evidence>
<feature type="binding site" evidence="6">
    <location>
        <position position="103"/>
    </location>
    <ligand>
        <name>NAD(+)</name>
        <dbReference type="ChEBI" id="CHEBI:57540"/>
    </ligand>
</feature>
<dbReference type="EMBL" id="JBHSMG010000001">
    <property type="protein sequence ID" value="MFC5501274.1"/>
    <property type="molecule type" value="Genomic_DNA"/>
</dbReference>
<dbReference type="RefSeq" id="WP_386738873.1">
    <property type="nucleotide sequence ID" value="NZ_JBHSMG010000001.1"/>
</dbReference>
<feature type="domain" description="DarT" evidence="8">
    <location>
        <begin position="64"/>
        <end position="258"/>
    </location>
</feature>
<keyword evidence="3 6" id="KW-0808">Transferase</keyword>
<dbReference type="Pfam" id="PF14487">
    <property type="entry name" value="DarT"/>
    <property type="match status" value="1"/>
</dbReference>
<reference evidence="10" key="1">
    <citation type="journal article" date="2019" name="Int. J. Syst. Evol. Microbiol.">
        <title>The Global Catalogue of Microorganisms (GCM) 10K type strain sequencing project: providing services to taxonomists for standard genome sequencing and annotation.</title>
        <authorList>
            <consortium name="The Broad Institute Genomics Platform"/>
            <consortium name="The Broad Institute Genome Sequencing Center for Infectious Disease"/>
            <person name="Wu L."/>
            <person name="Ma J."/>
        </authorList>
    </citation>
    <scope>NUCLEOTIDE SEQUENCE [LARGE SCALE GENOMIC DNA]</scope>
    <source>
        <strain evidence="10">CGMCC 4.6997</strain>
    </source>
</reference>
<evidence type="ECO:0000259" key="8">
    <source>
        <dbReference type="PROSITE" id="PS52018"/>
    </source>
</evidence>
<keyword evidence="4 6" id="KW-0548">Nucleotidyltransferase</keyword>
<feature type="binding site" evidence="6">
    <location>
        <begin position="68"/>
        <end position="70"/>
    </location>
    <ligand>
        <name>NAD(+)</name>
        <dbReference type="ChEBI" id="CHEBI:57540"/>
    </ligand>
</feature>
<organism evidence="9 10">
    <name type="scientific">Lysinimonas soli</name>
    <dbReference type="NCBI Taxonomy" id="1074233"/>
    <lineage>
        <taxon>Bacteria</taxon>
        <taxon>Bacillati</taxon>
        <taxon>Actinomycetota</taxon>
        <taxon>Actinomycetes</taxon>
        <taxon>Micrococcales</taxon>
        <taxon>Microbacteriaceae</taxon>
        <taxon>Lysinimonas</taxon>
    </lineage>
</organism>
<feature type="compositionally biased region" description="Low complexity" evidence="7">
    <location>
        <begin position="40"/>
        <end position="53"/>
    </location>
</feature>
<accession>A0ABW0NNE3</accession>
<evidence type="ECO:0000256" key="1">
    <source>
        <dbReference type="ARBA" id="ARBA00022649"/>
    </source>
</evidence>
<dbReference type="PROSITE" id="PS52018">
    <property type="entry name" value="DART"/>
    <property type="match status" value="1"/>
</dbReference>
<feature type="active site" evidence="6">
    <location>
        <position position="210"/>
    </location>
</feature>
<gene>
    <name evidence="9" type="ORF">ACFPJ4_03355</name>
</gene>
<evidence type="ECO:0000256" key="2">
    <source>
        <dbReference type="ARBA" id="ARBA00022676"/>
    </source>
</evidence>
<keyword evidence="10" id="KW-1185">Reference proteome</keyword>
<comment type="similarity">
    <text evidence="6">Belongs to the DarT ADP-ribosyltransferase family.</text>
</comment>
<keyword evidence="1 6" id="KW-1277">Toxin-antitoxin system</keyword>
<evidence type="ECO:0000313" key="10">
    <source>
        <dbReference type="Proteomes" id="UP001596039"/>
    </source>
</evidence>
<feature type="region of interest" description="Disordered" evidence="7">
    <location>
        <begin position="34"/>
        <end position="53"/>
    </location>
</feature>
<evidence type="ECO:0000256" key="7">
    <source>
        <dbReference type="SAM" id="MobiDB-lite"/>
    </source>
</evidence>